<dbReference type="Proteomes" id="UP000027446">
    <property type="component" value="Unassembled WGS sequence"/>
</dbReference>
<dbReference type="eggNOG" id="COG1196">
    <property type="taxonomic scope" value="Bacteria"/>
</dbReference>
<evidence type="ECO:0000259" key="1">
    <source>
        <dbReference type="Pfam" id="PF18476"/>
    </source>
</evidence>
<keyword evidence="3" id="KW-1185">Reference proteome</keyword>
<name>A0A069E8U4_9PROT</name>
<dbReference type="Pfam" id="PF18476">
    <property type="entry name" value="PIN_8"/>
    <property type="match status" value="1"/>
</dbReference>
<gene>
    <name evidence="2" type="ORF">HAD_03615</name>
</gene>
<proteinExistence type="predicted"/>
<comment type="caution">
    <text evidence="2">The sequence shown here is derived from an EMBL/GenBank/DDBJ whole genome shotgun (WGS) entry which is preliminary data.</text>
</comment>
<dbReference type="EMBL" id="ARYH01000001">
    <property type="protein sequence ID" value="KCZ84736.1"/>
    <property type="molecule type" value="Genomic_DNA"/>
</dbReference>
<dbReference type="RefSeq" id="WP_035569478.1">
    <property type="nucleotide sequence ID" value="NZ_ARYH01000001.1"/>
</dbReference>
<dbReference type="InterPro" id="IPR041578">
    <property type="entry name" value="PIN_8"/>
</dbReference>
<dbReference type="OrthoDB" id="9182727at2"/>
<sequence length="457" mass="52466">MRDQFPSFYKFDEAGAKKVWADATFVFDANVLLNVYRYPEKVATELLDTIEKFKDRVWVPHNIALEYQRNRLKVIAAQRERIGDVRKLVDGSVTQLSREFSKLELDKRHSFIDPQAIIDVFDGAKEKALKIISQSADKQIDVNDFDPIRSRIDAIFSGRVGSPPKDQEELDSIYVEGQKRYDDLMPPGFKDAEKAEDSEGHFHFNGLHYQSAFGDYLNWHQILSYFSDVKSASLVIVTDDAKDDWWWRVRSSGNKTIGIRRELVEEFCQITGSKNVIAYASDSFLRYAKENEGAEISSDAIETVKDVARRNERRSENASNLKTALLFKRRVFELEVENAVYEYLLEKYPGAHIEFSQGRSYDFIVRNLKEATSIAVEVKTISDQTSFSKIEKALNITRGMATENNFESVELYFLCEGTQEPLTRLLSQMAEAYHDPKLNVFVSSLLNGQLFGVVHVF</sequence>
<accession>A0A069E8U4</accession>
<evidence type="ECO:0000313" key="3">
    <source>
        <dbReference type="Proteomes" id="UP000027446"/>
    </source>
</evidence>
<organism evidence="2 3">
    <name type="scientific">Hyphomonas adhaerens MHS-3</name>
    <dbReference type="NCBI Taxonomy" id="1280949"/>
    <lineage>
        <taxon>Bacteria</taxon>
        <taxon>Pseudomonadati</taxon>
        <taxon>Pseudomonadota</taxon>
        <taxon>Alphaproteobacteria</taxon>
        <taxon>Hyphomonadales</taxon>
        <taxon>Hyphomonadaceae</taxon>
        <taxon>Hyphomonas</taxon>
    </lineage>
</organism>
<dbReference type="PATRIC" id="fig|1280949.3.peg.741"/>
<reference evidence="2 3" key="1">
    <citation type="journal article" date="2014" name="Antonie Van Leeuwenhoek">
        <title>Hyphomonas beringensis sp. nov. and Hyphomonas chukchiensis sp. nov., isolated from surface seawater of the Bering Sea and Chukchi Sea.</title>
        <authorList>
            <person name="Li C."/>
            <person name="Lai Q."/>
            <person name="Li G."/>
            <person name="Dong C."/>
            <person name="Wang J."/>
            <person name="Liao Y."/>
            <person name="Shao Z."/>
        </authorList>
    </citation>
    <scope>NUCLEOTIDE SEQUENCE [LARGE SCALE GENOMIC DNA]</scope>
    <source>
        <strain evidence="2 3">MHS-3</strain>
    </source>
</reference>
<protein>
    <recommendedName>
        <fullName evidence="1">PIN like domain-containing protein</fullName>
    </recommendedName>
</protein>
<evidence type="ECO:0000313" key="2">
    <source>
        <dbReference type="EMBL" id="KCZ84736.1"/>
    </source>
</evidence>
<feature type="domain" description="PIN like" evidence="1">
    <location>
        <begin position="25"/>
        <end position="262"/>
    </location>
</feature>
<dbReference type="AlphaFoldDB" id="A0A069E8U4"/>